<feature type="compositionally biased region" description="Polar residues" evidence="1">
    <location>
        <begin position="13"/>
        <end position="33"/>
    </location>
</feature>
<accession>A0ABU6VS65</accession>
<protein>
    <submittedName>
        <fullName evidence="2">Uncharacterized protein</fullName>
    </submittedName>
</protein>
<reference evidence="2 3" key="1">
    <citation type="journal article" date="2023" name="Plants (Basel)">
        <title>Bridging the Gap: Combining Genomics and Transcriptomics Approaches to Understand Stylosanthes scabra, an Orphan Legume from the Brazilian Caatinga.</title>
        <authorList>
            <person name="Ferreira-Neto J.R.C."/>
            <person name="da Silva M.D."/>
            <person name="Binneck E."/>
            <person name="de Melo N.F."/>
            <person name="da Silva R.H."/>
            <person name="de Melo A.L.T.M."/>
            <person name="Pandolfi V."/>
            <person name="Bustamante F.O."/>
            <person name="Brasileiro-Vidal A.C."/>
            <person name="Benko-Iseppon A.M."/>
        </authorList>
    </citation>
    <scope>NUCLEOTIDE SEQUENCE [LARGE SCALE GENOMIC DNA]</scope>
    <source>
        <tissue evidence="2">Leaves</tissue>
    </source>
</reference>
<dbReference type="Proteomes" id="UP001341840">
    <property type="component" value="Unassembled WGS sequence"/>
</dbReference>
<gene>
    <name evidence="2" type="ORF">PIB30_074299</name>
</gene>
<sequence length="130" mass="14819">AWEHNISVSIQDLKSASSSHTQTPRRGSSSTGARNLLIKPEVQAWEPKYRRANIHRRANLQPQLQKYRCEYPSISVRTLPRLKHDSSRLTPRCVTRSTVVQAPRTSQFSKKYRRLDSSIGVSFAALCSKL</sequence>
<proteinExistence type="predicted"/>
<dbReference type="EMBL" id="JASCZI010151955">
    <property type="protein sequence ID" value="MED6174998.1"/>
    <property type="molecule type" value="Genomic_DNA"/>
</dbReference>
<name>A0ABU6VS65_9FABA</name>
<comment type="caution">
    <text evidence="2">The sequence shown here is derived from an EMBL/GenBank/DDBJ whole genome shotgun (WGS) entry which is preliminary data.</text>
</comment>
<organism evidence="2 3">
    <name type="scientific">Stylosanthes scabra</name>
    <dbReference type="NCBI Taxonomy" id="79078"/>
    <lineage>
        <taxon>Eukaryota</taxon>
        <taxon>Viridiplantae</taxon>
        <taxon>Streptophyta</taxon>
        <taxon>Embryophyta</taxon>
        <taxon>Tracheophyta</taxon>
        <taxon>Spermatophyta</taxon>
        <taxon>Magnoliopsida</taxon>
        <taxon>eudicotyledons</taxon>
        <taxon>Gunneridae</taxon>
        <taxon>Pentapetalae</taxon>
        <taxon>rosids</taxon>
        <taxon>fabids</taxon>
        <taxon>Fabales</taxon>
        <taxon>Fabaceae</taxon>
        <taxon>Papilionoideae</taxon>
        <taxon>50 kb inversion clade</taxon>
        <taxon>dalbergioids sensu lato</taxon>
        <taxon>Dalbergieae</taxon>
        <taxon>Pterocarpus clade</taxon>
        <taxon>Stylosanthes</taxon>
    </lineage>
</organism>
<evidence type="ECO:0000313" key="3">
    <source>
        <dbReference type="Proteomes" id="UP001341840"/>
    </source>
</evidence>
<evidence type="ECO:0000256" key="1">
    <source>
        <dbReference type="SAM" id="MobiDB-lite"/>
    </source>
</evidence>
<feature type="non-terminal residue" evidence="2">
    <location>
        <position position="1"/>
    </location>
</feature>
<keyword evidence="3" id="KW-1185">Reference proteome</keyword>
<evidence type="ECO:0000313" key="2">
    <source>
        <dbReference type="EMBL" id="MED6174998.1"/>
    </source>
</evidence>
<feature type="region of interest" description="Disordered" evidence="1">
    <location>
        <begin position="13"/>
        <end position="35"/>
    </location>
</feature>